<dbReference type="AlphaFoldDB" id="A0A1V6LWF4"/>
<dbReference type="EMBL" id="MTBC01000001">
    <property type="protein sequence ID" value="OQD44514.1"/>
    <property type="molecule type" value="Genomic_DNA"/>
</dbReference>
<dbReference type="RefSeq" id="WP_080317998.1">
    <property type="nucleotide sequence ID" value="NZ_MTBC01000001.1"/>
</dbReference>
<keyword evidence="3" id="KW-1185">Reference proteome</keyword>
<dbReference type="InterPro" id="IPR001509">
    <property type="entry name" value="Epimerase_deHydtase"/>
</dbReference>
<accession>A0A1V6LWF4</accession>
<feature type="domain" description="NAD-dependent epimerase/dehydratase" evidence="1">
    <location>
        <begin position="2"/>
        <end position="228"/>
    </location>
</feature>
<dbReference type="InterPro" id="IPR051783">
    <property type="entry name" value="NAD(P)-dependent_oxidoreduct"/>
</dbReference>
<dbReference type="InterPro" id="IPR036291">
    <property type="entry name" value="NAD(P)-bd_dom_sf"/>
</dbReference>
<protein>
    <recommendedName>
        <fullName evidence="1">NAD-dependent epimerase/dehydratase domain-containing protein</fullName>
    </recommendedName>
</protein>
<organism evidence="2 3">
    <name type="scientific">Croceivirga radicis</name>
    <dbReference type="NCBI Taxonomy" id="1929488"/>
    <lineage>
        <taxon>Bacteria</taxon>
        <taxon>Pseudomonadati</taxon>
        <taxon>Bacteroidota</taxon>
        <taxon>Flavobacteriia</taxon>
        <taxon>Flavobacteriales</taxon>
        <taxon>Flavobacteriaceae</taxon>
        <taxon>Croceivirga</taxon>
    </lineage>
</organism>
<dbReference type="Pfam" id="PF01370">
    <property type="entry name" value="Epimerase"/>
    <property type="match status" value="1"/>
</dbReference>
<name>A0A1V6LWF4_9FLAO</name>
<dbReference type="PANTHER" id="PTHR48079">
    <property type="entry name" value="PROTEIN YEEZ"/>
    <property type="match status" value="1"/>
</dbReference>
<dbReference type="GO" id="GO:0005737">
    <property type="term" value="C:cytoplasm"/>
    <property type="evidence" value="ECO:0007669"/>
    <property type="project" value="TreeGrafter"/>
</dbReference>
<proteinExistence type="predicted"/>
<evidence type="ECO:0000313" key="2">
    <source>
        <dbReference type="EMBL" id="OQD44514.1"/>
    </source>
</evidence>
<gene>
    <name evidence="2" type="ORF">BUL40_02900</name>
</gene>
<comment type="caution">
    <text evidence="2">The sequence shown here is derived from an EMBL/GenBank/DDBJ whole genome shotgun (WGS) entry which is preliminary data.</text>
</comment>
<evidence type="ECO:0000313" key="3">
    <source>
        <dbReference type="Proteomes" id="UP000191680"/>
    </source>
</evidence>
<dbReference type="SUPFAM" id="SSF51735">
    <property type="entry name" value="NAD(P)-binding Rossmann-fold domains"/>
    <property type="match status" value="1"/>
</dbReference>
<reference evidence="2 3" key="1">
    <citation type="submission" date="2016-12" db="EMBL/GenBank/DDBJ databases">
        <authorList>
            <person name="Song W.-J."/>
            <person name="Kurnit D.M."/>
        </authorList>
    </citation>
    <scope>NUCLEOTIDE SEQUENCE [LARGE SCALE GENOMIC DNA]</scope>
    <source>
        <strain evidence="2 3">HSG9</strain>
    </source>
</reference>
<dbReference type="Gene3D" id="3.40.50.720">
    <property type="entry name" value="NAD(P)-binding Rossmann-like Domain"/>
    <property type="match status" value="1"/>
</dbReference>
<evidence type="ECO:0000259" key="1">
    <source>
        <dbReference type="Pfam" id="PF01370"/>
    </source>
</evidence>
<dbReference type="OrthoDB" id="596910at2"/>
<dbReference type="GO" id="GO:0004029">
    <property type="term" value="F:aldehyde dehydrogenase (NAD+) activity"/>
    <property type="evidence" value="ECO:0007669"/>
    <property type="project" value="TreeGrafter"/>
</dbReference>
<sequence>MILVTGGTGLVGAHLLYRLCQTQESVRAIYRTPESIEKTKILFELKNASSTLFDKIEWVLADLNDVVRLEQALTSVTLVYHCAALVSFDPKDDKALFQTNVDGTANLVNLCIAQKIAKLCYVSSIAAIGTPIGSELATEETEWTQKKSTTTYALTKFLGELEIWRASQEGVPVVVVNPGIIFGAGFWSSGSNKFMAHVLTEPKYYLPGGTGFVTVDDVVNGVTLLMNSTINNERFILVNKNWTYNKLYEVLAGAMNKNTPKNELKQWHISLLWRLDWIRSFFSTKPRLLSKAIATGFKQTTYYDNSKLQKVTDFKYTKLTNYLEALCKLYLSQY</sequence>
<dbReference type="PANTHER" id="PTHR48079:SF6">
    <property type="entry name" value="NAD(P)-BINDING DOMAIN-CONTAINING PROTEIN-RELATED"/>
    <property type="match status" value="1"/>
</dbReference>
<dbReference type="Proteomes" id="UP000191680">
    <property type="component" value="Unassembled WGS sequence"/>
</dbReference>